<feature type="compositionally biased region" description="Low complexity" evidence="1">
    <location>
        <begin position="400"/>
        <end position="409"/>
    </location>
</feature>
<dbReference type="OrthoDB" id="3800972at2759"/>
<evidence type="ECO:0000256" key="1">
    <source>
        <dbReference type="SAM" id="MobiDB-lite"/>
    </source>
</evidence>
<accession>A0A6A6UX74</accession>
<organism evidence="2 3">
    <name type="scientific">Sporormia fimetaria CBS 119925</name>
    <dbReference type="NCBI Taxonomy" id="1340428"/>
    <lineage>
        <taxon>Eukaryota</taxon>
        <taxon>Fungi</taxon>
        <taxon>Dikarya</taxon>
        <taxon>Ascomycota</taxon>
        <taxon>Pezizomycotina</taxon>
        <taxon>Dothideomycetes</taxon>
        <taxon>Pleosporomycetidae</taxon>
        <taxon>Pleosporales</taxon>
        <taxon>Sporormiaceae</taxon>
        <taxon>Sporormia</taxon>
    </lineage>
</organism>
<evidence type="ECO:0000313" key="3">
    <source>
        <dbReference type="Proteomes" id="UP000799440"/>
    </source>
</evidence>
<name>A0A6A6UX74_9PLEO</name>
<feature type="region of interest" description="Disordered" evidence="1">
    <location>
        <begin position="400"/>
        <end position="419"/>
    </location>
</feature>
<dbReference type="Proteomes" id="UP000799440">
    <property type="component" value="Unassembled WGS sequence"/>
</dbReference>
<evidence type="ECO:0000313" key="2">
    <source>
        <dbReference type="EMBL" id="KAF2742313.1"/>
    </source>
</evidence>
<proteinExistence type="predicted"/>
<feature type="region of interest" description="Disordered" evidence="1">
    <location>
        <begin position="560"/>
        <end position="588"/>
    </location>
</feature>
<feature type="compositionally biased region" description="Polar residues" evidence="1">
    <location>
        <begin position="352"/>
        <end position="362"/>
    </location>
</feature>
<reference evidence="2" key="1">
    <citation type="journal article" date="2020" name="Stud. Mycol.">
        <title>101 Dothideomycetes genomes: a test case for predicting lifestyles and emergence of pathogens.</title>
        <authorList>
            <person name="Haridas S."/>
            <person name="Albert R."/>
            <person name="Binder M."/>
            <person name="Bloem J."/>
            <person name="Labutti K."/>
            <person name="Salamov A."/>
            <person name="Andreopoulos B."/>
            <person name="Baker S."/>
            <person name="Barry K."/>
            <person name="Bills G."/>
            <person name="Bluhm B."/>
            <person name="Cannon C."/>
            <person name="Castanera R."/>
            <person name="Culley D."/>
            <person name="Daum C."/>
            <person name="Ezra D."/>
            <person name="Gonzalez J."/>
            <person name="Henrissat B."/>
            <person name="Kuo A."/>
            <person name="Liang C."/>
            <person name="Lipzen A."/>
            <person name="Lutzoni F."/>
            <person name="Magnuson J."/>
            <person name="Mondo S."/>
            <person name="Nolan M."/>
            <person name="Ohm R."/>
            <person name="Pangilinan J."/>
            <person name="Park H.-J."/>
            <person name="Ramirez L."/>
            <person name="Alfaro M."/>
            <person name="Sun H."/>
            <person name="Tritt A."/>
            <person name="Yoshinaga Y."/>
            <person name="Zwiers L.-H."/>
            <person name="Turgeon B."/>
            <person name="Goodwin S."/>
            <person name="Spatafora J."/>
            <person name="Crous P."/>
            <person name="Grigoriev I."/>
        </authorList>
    </citation>
    <scope>NUCLEOTIDE SEQUENCE</scope>
    <source>
        <strain evidence="2">CBS 119925</strain>
    </source>
</reference>
<dbReference type="EMBL" id="MU006611">
    <property type="protein sequence ID" value="KAF2742313.1"/>
    <property type="molecule type" value="Genomic_DNA"/>
</dbReference>
<feature type="region of interest" description="Disordered" evidence="1">
    <location>
        <begin position="351"/>
        <end position="388"/>
    </location>
</feature>
<protein>
    <submittedName>
        <fullName evidence="2">Uncharacterized protein</fullName>
    </submittedName>
</protein>
<gene>
    <name evidence="2" type="ORF">M011DRAFT_481805</name>
</gene>
<sequence>MSPPAFHLNLRASTLLRRRTQRAEEAHAARLALLADPPIIYETPPTPDPSMFVYLVPAETSGFDCETPWAGTLADIPKSLSYHPERFLREFVLEQVGFKPAPDGTDHRSDSGILVIDERHLRHLHMVAKNGVLPPTYTGTEEERKKWDREWEREIYGTPDSTAEPTHYTPKAVDDVDVDMSEFYQPHHTDLDLALEHYRQNEWKKQFKPVDMTGFQIVSVNFSKPQFPPVGEQQYGLWMRTDEHGKTVMGRGSILGPEIEEDSDYRRFEGSTPGSQIGQQGVPQHNASVDVSERMEVDTGRPVANFDGVQESDLMDVGEPDVPDGVTPPQQGQFQDIHQQYALQNRHVLATPPSSRQQTPQMAETHGMPPSPPGAGSQIMQQSTPAATYEAAQNRFATSAFSSTSGTAGHTETPVLDPRLHGSQDWVHVQPQVHRYLQGMGHGPGSLQHNFPAPTAQAQQATRSPQIVAHSGGQRQTAPVLDPRAHAAPAWWQQAVHGAPERAHMPPTVAHYYPGDMDSTHQQAQGAMQHHAIVPNNPLATFQGTGTTANNQQLNTFQQSQVDQQPLGTPHKRSTSNSTSSSLALKDGVDPRGFMTASRVLHGRRGSYDRKYAIPWGLQRIQTQLFVEREARDRILHLQYPLVTDEEVTNYFQHHINRPKHAIESYSTPVNVDIRLLGNIRITAAELLAYFPNHMKWYDAIYRLVQNGWSADNIAAYMNYARQLSGNISYKKSTMKDRALLARRMILGPGKALPSFKGTSFTAKGWAFPPLQGLEARPTDYYLVDLVDGVVNRPTGKAAGLLTRAIEMAFKNNWKHVRLSHVEGFVRLHLRDRLALDPFLWKRLSRHRQPDAVVLEEVLGEMKTVASGSSSSRS</sequence>
<dbReference type="AlphaFoldDB" id="A0A6A6UX74"/>
<keyword evidence="3" id="KW-1185">Reference proteome</keyword>